<dbReference type="EMBL" id="VLNT01000007">
    <property type="protein sequence ID" value="TSD62755.1"/>
    <property type="molecule type" value="Genomic_DNA"/>
</dbReference>
<name>A0A554S8T6_9ACTN</name>
<gene>
    <name evidence="1" type="ORF">FNM00_10270</name>
</gene>
<organism evidence="1 2">
    <name type="scientific">Aeromicrobium piscarium</name>
    <dbReference type="NCBI Taxonomy" id="2590901"/>
    <lineage>
        <taxon>Bacteria</taxon>
        <taxon>Bacillati</taxon>
        <taxon>Actinomycetota</taxon>
        <taxon>Actinomycetes</taxon>
        <taxon>Propionibacteriales</taxon>
        <taxon>Nocardioidaceae</taxon>
        <taxon>Aeromicrobium</taxon>
    </lineage>
</organism>
<dbReference type="Proteomes" id="UP000316988">
    <property type="component" value="Unassembled WGS sequence"/>
</dbReference>
<keyword evidence="2" id="KW-1185">Reference proteome</keyword>
<dbReference type="RefSeq" id="WP_221933677.1">
    <property type="nucleotide sequence ID" value="NZ_VLNT01000007.1"/>
</dbReference>
<dbReference type="InterPro" id="IPR045596">
    <property type="entry name" value="DUF6459"/>
</dbReference>
<sequence>MLTATALHLRPQPLEQDQIALPIPPAPPVLPVVVERGDSGELRQRAARFAQAVAEVLHGHRPARQLGPWLAADVYDQLLLHLRGRRAAPSRHRVRVASVHVEMIHRRAAEIAVRLVHGGRSTALALRLDLDRDAPHGPIWRCTALTWA</sequence>
<evidence type="ECO:0000313" key="2">
    <source>
        <dbReference type="Proteomes" id="UP000316988"/>
    </source>
</evidence>
<reference evidence="1 2" key="1">
    <citation type="submission" date="2019-07" db="EMBL/GenBank/DDBJ databases">
        <authorList>
            <person name="Zhao L.H."/>
        </authorList>
    </citation>
    <scope>NUCLEOTIDE SEQUENCE [LARGE SCALE GENOMIC DNA]</scope>
    <source>
        <strain evidence="1 2">Co35</strain>
    </source>
</reference>
<evidence type="ECO:0000313" key="1">
    <source>
        <dbReference type="EMBL" id="TSD62755.1"/>
    </source>
</evidence>
<protein>
    <submittedName>
        <fullName evidence="1">Uncharacterized protein</fullName>
    </submittedName>
</protein>
<dbReference type="Pfam" id="PF20060">
    <property type="entry name" value="DUF6459"/>
    <property type="match status" value="1"/>
</dbReference>
<dbReference type="AlphaFoldDB" id="A0A554S8T6"/>
<comment type="caution">
    <text evidence="1">The sequence shown here is derived from an EMBL/GenBank/DDBJ whole genome shotgun (WGS) entry which is preliminary data.</text>
</comment>
<proteinExistence type="predicted"/>
<accession>A0A554S8T6</accession>